<gene>
    <name evidence="2" type="ORF">GYA55_05135</name>
</gene>
<sequence length="185" mass="21094">MNSLILLPDECKDGTAIVKGARALYLRETHEVKVGIECRASIYGGKRGRARIVCVSKDEVRLDYVMNEEPLERTRCIVIVAIPRPQTVKKILQISSTMGVEELHFIQTENTEKSYLKSKALNEEEMRDEIIKGLEQSFDSLPPLVSIHPKYWQFKKHVLTGLLSRWAKKRAFLLATKGASRFHLG</sequence>
<dbReference type="SUPFAM" id="SSF75217">
    <property type="entry name" value="alpha/beta knot"/>
    <property type="match status" value="1"/>
</dbReference>
<dbReference type="InterPro" id="IPR029026">
    <property type="entry name" value="tRNA_m1G_MTases_N"/>
</dbReference>
<name>A0A7X9IL22_9DELT</name>
<dbReference type="Gene3D" id="3.40.1280.10">
    <property type="match status" value="1"/>
</dbReference>
<dbReference type="InterPro" id="IPR046886">
    <property type="entry name" value="RsmE_MTase_dom"/>
</dbReference>
<feature type="domain" description="Ribosomal RNA small subunit methyltransferase E methyltransferase" evidence="1">
    <location>
        <begin position="74"/>
        <end position="156"/>
    </location>
</feature>
<dbReference type="EMBL" id="JAAZON010000216">
    <property type="protein sequence ID" value="NMC62535.1"/>
    <property type="molecule type" value="Genomic_DNA"/>
</dbReference>
<protein>
    <recommendedName>
        <fullName evidence="1">Ribosomal RNA small subunit methyltransferase E methyltransferase domain-containing protein</fullName>
    </recommendedName>
</protein>
<dbReference type="InterPro" id="IPR029028">
    <property type="entry name" value="Alpha/beta_knot_MTases"/>
</dbReference>
<dbReference type="Proteomes" id="UP000524246">
    <property type="component" value="Unassembled WGS sequence"/>
</dbReference>
<proteinExistence type="predicted"/>
<dbReference type="AlphaFoldDB" id="A0A7X9IL22"/>
<comment type="caution">
    <text evidence="2">The sequence shown here is derived from an EMBL/GenBank/DDBJ whole genome shotgun (WGS) entry which is preliminary data.</text>
</comment>
<evidence type="ECO:0000313" key="3">
    <source>
        <dbReference type="Proteomes" id="UP000524246"/>
    </source>
</evidence>
<evidence type="ECO:0000259" key="1">
    <source>
        <dbReference type="Pfam" id="PF04452"/>
    </source>
</evidence>
<accession>A0A7X9IL22</accession>
<organism evidence="2 3">
    <name type="scientific">SAR324 cluster bacterium</name>
    <dbReference type="NCBI Taxonomy" id="2024889"/>
    <lineage>
        <taxon>Bacteria</taxon>
        <taxon>Deltaproteobacteria</taxon>
        <taxon>SAR324 cluster</taxon>
    </lineage>
</organism>
<dbReference type="Pfam" id="PF04452">
    <property type="entry name" value="Methyltrans_RNA"/>
    <property type="match status" value="1"/>
</dbReference>
<evidence type="ECO:0000313" key="2">
    <source>
        <dbReference type="EMBL" id="NMC62535.1"/>
    </source>
</evidence>
<reference evidence="2 3" key="1">
    <citation type="journal article" date="2020" name="Biotechnol. Biofuels">
        <title>New insights from the biogas microbiome by comprehensive genome-resolved metagenomics of nearly 1600 species originating from multiple anaerobic digesters.</title>
        <authorList>
            <person name="Campanaro S."/>
            <person name="Treu L."/>
            <person name="Rodriguez-R L.M."/>
            <person name="Kovalovszki A."/>
            <person name="Ziels R.M."/>
            <person name="Maus I."/>
            <person name="Zhu X."/>
            <person name="Kougias P.G."/>
            <person name="Basile A."/>
            <person name="Luo G."/>
            <person name="Schluter A."/>
            <person name="Konstantinidis K.T."/>
            <person name="Angelidaki I."/>
        </authorList>
    </citation>
    <scope>NUCLEOTIDE SEQUENCE [LARGE SCALE GENOMIC DNA]</scope>
    <source>
        <strain evidence="2">AS27yjCOA_65</strain>
    </source>
</reference>
<feature type="non-terminal residue" evidence="2">
    <location>
        <position position="185"/>
    </location>
</feature>